<dbReference type="EMBL" id="CP078077">
    <property type="protein sequence ID" value="UPL14932.1"/>
    <property type="molecule type" value="Genomic_DNA"/>
</dbReference>
<feature type="compositionally biased region" description="Basic and acidic residues" evidence="1">
    <location>
        <begin position="88"/>
        <end position="100"/>
    </location>
</feature>
<name>A0ABY4IQM4_9MICO</name>
<evidence type="ECO:0000256" key="1">
    <source>
        <dbReference type="SAM" id="MobiDB-lite"/>
    </source>
</evidence>
<gene>
    <name evidence="3" type="ORF">KV396_10755</name>
</gene>
<keyword evidence="4" id="KW-1185">Reference proteome</keyword>
<dbReference type="Proteomes" id="UP000831963">
    <property type="component" value="Chromosome"/>
</dbReference>
<keyword evidence="2" id="KW-0472">Membrane</keyword>
<evidence type="ECO:0000313" key="4">
    <source>
        <dbReference type="Proteomes" id="UP000831963"/>
    </source>
</evidence>
<feature type="transmembrane region" description="Helical" evidence="2">
    <location>
        <begin position="115"/>
        <end position="135"/>
    </location>
</feature>
<dbReference type="RefSeq" id="WP_247955718.1">
    <property type="nucleotide sequence ID" value="NZ_CP078077.1"/>
</dbReference>
<accession>A0ABY4IQM4</accession>
<keyword evidence="2" id="KW-1133">Transmembrane helix</keyword>
<feature type="region of interest" description="Disordered" evidence="1">
    <location>
        <begin position="1"/>
        <end position="24"/>
    </location>
</feature>
<evidence type="ECO:0000256" key="2">
    <source>
        <dbReference type="SAM" id="Phobius"/>
    </source>
</evidence>
<protein>
    <submittedName>
        <fullName evidence="3">Uncharacterized protein</fullName>
    </submittedName>
</protein>
<evidence type="ECO:0000313" key="3">
    <source>
        <dbReference type="EMBL" id="UPL14932.1"/>
    </source>
</evidence>
<sequence length="371" mass="39374">MSTDEELRRLQRKAYGRAGGLTSEDARRLRDLEQAHAAIVREVSLPIPDARETIPGMTSPAPAPASDERAESEPALEEFGPGPEDADAAAKDSADAREPEAAPGTRAVLRRHWRFVTVSAVLLLALGIGIGWAVFAPPSDAIALTAEQQERRALLEDESDFDPGTLRAVGQDDDSGAIVWLGTKGEGDLTCAVVDVDVATQSQCQRTSDFQNVGINVAVMRPGETVDEVTAVFTTINAYIVVATDGDPIASIQQWDSSSSILAQFVGDERTRAEELVAQGFEMNLSVVGYFRDEPVWMANRYGETVEPEACLIVDAAQLDAVCLPSTTAIDAGLSTFVSDDGSGSGPGSSLTLAFTASQTPYLTITEARAG</sequence>
<reference evidence="3 4" key="1">
    <citation type="submission" date="2021-06" db="EMBL/GenBank/DDBJ databases">
        <title>Genome-based taxonomic framework of Microbacterium strains isolated from marine environment, the description of four new species and reclassification of four preexisting species.</title>
        <authorList>
            <person name="Lee S.D."/>
            <person name="Kim S.-M."/>
            <person name="Byeon Y.-S."/>
            <person name="Yang H.L."/>
            <person name="Kim I.S."/>
        </authorList>
    </citation>
    <scope>NUCLEOTIDE SEQUENCE [LARGE SCALE GENOMIC DNA]</scope>
    <source>
        <strain evidence="3 4">SSW1-36</strain>
    </source>
</reference>
<feature type="region of interest" description="Disordered" evidence="1">
    <location>
        <begin position="48"/>
        <end position="104"/>
    </location>
</feature>
<organism evidence="3 4">
    <name type="scientific">Microbacterium galbinum</name>
    <dbReference type="NCBI Taxonomy" id="2851646"/>
    <lineage>
        <taxon>Bacteria</taxon>
        <taxon>Bacillati</taxon>
        <taxon>Actinomycetota</taxon>
        <taxon>Actinomycetes</taxon>
        <taxon>Micrococcales</taxon>
        <taxon>Microbacteriaceae</taxon>
        <taxon>Microbacterium</taxon>
    </lineage>
</organism>
<keyword evidence="2" id="KW-0812">Transmembrane</keyword>
<proteinExistence type="predicted"/>